<dbReference type="InterPro" id="IPR008457">
    <property type="entry name" value="Cu-R_CopD_dom"/>
</dbReference>
<feature type="transmembrane region" description="Helical" evidence="2">
    <location>
        <begin position="282"/>
        <end position="302"/>
    </location>
</feature>
<gene>
    <name evidence="5" type="ORF">VLY81_06015</name>
</gene>
<feature type="domain" description="UPF0033" evidence="3">
    <location>
        <begin position="328"/>
        <end position="391"/>
    </location>
</feature>
<dbReference type="InterPro" id="IPR001455">
    <property type="entry name" value="TusA-like"/>
</dbReference>
<dbReference type="Pfam" id="PF01206">
    <property type="entry name" value="TusA"/>
    <property type="match status" value="1"/>
</dbReference>
<evidence type="ECO:0000313" key="5">
    <source>
        <dbReference type="EMBL" id="WRP15706.1"/>
    </source>
</evidence>
<reference evidence="6" key="1">
    <citation type="submission" date="2023-12" db="EMBL/GenBank/DDBJ databases">
        <title>Novel isolates from deep terrestrial aquifers shed light on the physiology and ecology of the class Limnochordia.</title>
        <authorList>
            <person name="Karnachuk O.V."/>
            <person name="Lukina A.P."/>
            <person name="Avakyan M.R."/>
            <person name="Kadnikov V."/>
            <person name="Begmatov S."/>
            <person name="Beletsky A.V."/>
            <person name="Mardanov A.V."/>
            <person name="Ravin N.V."/>
        </authorList>
    </citation>
    <scope>NUCLEOTIDE SEQUENCE [LARGE SCALE GENOMIC DNA]</scope>
    <source>
        <strain evidence="6">LN</strain>
    </source>
</reference>
<feature type="transmembrane region" description="Helical" evidence="2">
    <location>
        <begin position="55"/>
        <end position="75"/>
    </location>
</feature>
<keyword evidence="2" id="KW-1133">Transmembrane helix</keyword>
<feature type="domain" description="Copper resistance protein D" evidence="4">
    <location>
        <begin position="240"/>
        <end position="300"/>
    </location>
</feature>
<keyword evidence="2" id="KW-0812">Transmembrane</keyword>
<evidence type="ECO:0000256" key="1">
    <source>
        <dbReference type="SAM" id="MobiDB-lite"/>
    </source>
</evidence>
<protein>
    <submittedName>
        <fullName evidence="5">Sulfurtransferase TusA family protein</fullName>
    </submittedName>
</protein>
<dbReference type="EMBL" id="CP141614">
    <property type="protein sequence ID" value="WRP15706.1"/>
    <property type="molecule type" value="Genomic_DNA"/>
</dbReference>
<keyword evidence="6" id="KW-1185">Reference proteome</keyword>
<feature type="transmembrane region" description="Helical" evidence="2">
    <location>
        <begin position="101"/>
        <end position="121"/>
    </location>
</feature>
<feature type="transmembrane region" description="Helical" evidence="2">
    <location>
        <begin position="168"/>
        <end position="189"/>
    </location>
</feature>
<dbReference type="Gene3D" id="3.30.110.40">
    <property type="entry name" value="TusA-like domain"/>
    <property type="match status" value="1"/>
</dbReference>
<dbReference type="SUPFAM" id="SSF64307">
    <property type="entry name" value="SirA-like"/>
    <property type="match status" value="1"/>
</dbReference>
<feature type="transmembrane region" description="Helical" evidence="2">
    <location>
        <begin position="127"/>
        <end position="147"/>
    </location>
</feature>
<evidence type="ECO:0000256" key="2">
    <source>
        <dbReference type="SAM" id="Phobius"/>
    </source>
</evidence>
<evidence type="ECO:0000313" key="6">
    <source>
        <dbReference type="Proteomes" id="UP001333102"/>
    </source>
</evidence>
<dbReference type="RefSeq" id="WP_324670112.1">
    <property type="nucleotide sequence ID" value="NZ_CP141614.1"/>
</dbReference>
<name>A0ABZ1BT47_9FIRM</name>
<organism evidence="5 6">
    <name type="scientific">Geochorda subterranea</name>
    <dbReference type="NCBI Taxonomy" id="3109564"/>
    <lineage>
        <taxon>Bacteria</taxon>
        <taxon>Bacillati</taxon>
        <taxon>Bacillota</taxon>
        <taxon>Limnochordia</taxon>
        <taxon>Limnochordales</taxon>
        <taxon>Geochordaceae</taxon>
        <taxon>Geochorda</taxon>
    </lineage>
</organism>
<dbReference type="Pfam" id="PF05425">
    <property type="entry name" value="CopD"/>
    <property type="match status" value="1"/>
</dbReference>
<evidence type="ECO:0000259" key="3">
    <source>
        <dbReference type="Pfam" id="PF01206"/>
    </source>
</evidence>
<keyword evidence="2" id="KW-0472">Membrane</keyword>
<accession>A0ABZ1BT47</accession>
<feature type="transmembrane region" description="Helical" evidence="2">
    <location>
        <begin position="21"/>
        <end position="43"/>
    </location>
</feature>
<feature type="transmembrane region" description="Helical" evidence="2">
    <location>
        <begin position="245"/>
        <end position="262"/>
    </location>
</feature>
<dbReference type="Proteomes" id="UP001333102">
    <property type="component" value="Chromosome"/>
</dbReference>
<evidence type="ECO:0000259" key="4">
    <source>
        <dbReference type="Pfam" id="PF05425"/>
    </source>
</evidence>
<sequence length="433" mass="46671">MRASARAPVAVQQGLLDRHALPKLAMTFIAAASLAGTLLTMATHGAPWELGLVRWLHLASLGWLAGGAMWWGWFVRSEPDAEDPEAVAAFGAAMVRRYRPIMAGAAALGLATSPHLLFFLQRSSHDAVARGLLAVNVLLLAGSLTVASWPLDHEPGGRPVPGRLRGRLLMAAATLTLAITAVLDAHLTFPQFASALLLRPLHVVAFGLWMGGAAWNLAVAIPTARQEPTPSVVVAAAHQLERFRWAVRLLLPTLLVTGLLQALPYGGGTLLGLAESPWGRVILLKLGLVVALVGIFITCPLWRACSPIRGMCDLRELQSGPGARQPMRTLDNRGRACAGFVHIRRELEALREGELLTVLSTDPIAWWELPAWLELEGHTLVQRDRTGRWRLLWPSYRFLIRKGPARRPAPGEGDGSPERPLAQAVAAGGMGPP</sequence>
<feature type="transmembrane region" description="Helical" evidence="2">
    <location>
        <begin position="201"/>
        <end position="224"/>
    </location>
</feature>
<feature type="region of interest" description="Disordered" evidence="1">
    <location>
        <begin position="404"/>
        <end position="433"/>
    </location>
</feature>
<proteinExistence type="predicted"/>
<dbReference type="CDD" id="cd00291">
    <property type="entry name" value="SirA_YedF_YeeD"/>
    <property type="match status" value="1"/>
</dbReference>
<dbReference type="InterPro" id="IPR036868">
    <property type="entry name" value="TusA-like_sf"/>
</dbReference>